<sequence>MPSSRLQGDLHPQARRSLKGHLLMSGWATMREIAQGLLGLGVRFYTVLEAKKKPEEERSWEMIPLGLGSRPNDFHPSQEDYLSYLAARDQVLRSRYSCAIHLTGGIAVLNGPIVGDALIGSHGDSFFVDDAVGEDVLDIVSGVYYIQKAQGSGRPSQQSWWPKQNSWQKMGFSEVQWQPDVEAFYQKHQTALQNGEYTLRKATDWREKFKYDRKFTAQFHEGSEALACEFLRHSSRVG</sequence>
<name>A0A8S0XYY4_CYCAE</name>
<protein>
    <submittedName>
        <fullName evidence="1">Uncharacterized protein</fullName>
    </submittedName>
</protein>
<accession>A0A8S0XYY4</accession>
<dbReference type="OrthoDB" id="3268696at2759"/>
<dbReference type="EMBL" id="CACVBS010000074">
    <property type="protein sequence ID" value="CAA7269081.1"/>
    <property type="molecule type" value="Genomic_DNA"/>
</dbReference>
<gene>
    <name evidence="1" type="ORF">AAE3_LOCUS11332</name>
</gene>
<keyword evidence="2" id="KW-1185">Reference proteome</keyword>
<dbReference type="AlphaFoldDB" id="A0A8S0XYY4"/>
<dbReference type="Proteomes" id="UP000467700">
    <property type="component" value="Unassembled WGS sequence"/>
</dbReference>
<proteinExistence type="predicted"/>
<evidence type="ECO:0000313" key="2">
    <source>
        <dbReference type="Proteomes" id="UP000467700"/>
    </source>
</evidence>
<comment type="caution">
    <text evidence="1">The sequence shown here is derived from an EMBL/GenBank/DDBJ whole genome shotgun (WGS) entry which is preliminary data.</text>
</comment>
<reference evidence="1 2" key="1">
    <citation type="submission" date="2020-01" db="EMBL/GenBank/DDBJ databases">
        <authorList>
            <person name="Gupta K D."/>
        </authorList>
    </citation>
    <scope>NUCLEOTIDE SEQUENCE [LARGE SCALE GENOMIC DNA]</scope>
</reference>
<organism evidence="1 2">
    <name type="scientific">Cyclocybe aegerita</name>
    <name type="common">Black poplar mushroom</name>
    <name type="synonym">Agrocybe aegerita</name>
    <dbReference type="NCBI Taxonomy" id="1973307"/>
    <lineage>
        <taxon>Eukaryota</taxon>
        <taxon>Fungi</taxon>
        <taxon>Dikarya</taxon>
        <taxon>Basidiomycota</taxon>
        <taxon>Agaricomycotina</taxon>
        <taxon>Agaricomycetes</taxon>
        <taxon>Agaricomycetidae</taxon>
        <taxon>Agaricales</taxon>
        <taxon>Agaricineae</taxon>
        <taxon>Bolbitiaceae</taxon>
        <taxon>Cyclocybe</taxon>
    </lineage>
</organism>
<evidence type="ECO:0000313" key="1">
    <source>
        <dbReference type="EMBL" id="CAA7269081.1"/>
    </source>
</evidence>